<protein>
    <recommendedName>
        <fullName evidence="2">Domain of unknown function at the cortex 1 domain-containing protein</fullName>
    </recommendedName>
</protein>
<accession>A0A5C3QN09</accession>
<dbReference type="AlphaFoldDB" id="A0A5C3QN09"/>
<dbReference type="EMBL" id="ML178824">
    <property type="protein sequence ID" value="TFL01639.1"/>
    <property type="molecule type" value="Genomic_DNA"/>
</dbReference>
<feature type="compositionally biased region" description="Pro residues" evidence="1">
    <location>
        <begin position="166"/>
        <end position="175"/>
    </location>
</feature>
<dbReference type="PANTHER" id="PTHR34826:SF2">
    <property type="entry name" value="UPF0590 PROTEIN C409.17C"/>
    <property type="match status" value="1"/>
</dbReference>
<dbReference type="STRING" id="1884261.A0A5C3QN09"/>
<evidence type="ECO:0000313" key="4">
    <source>
        <dbReference type="Proteomes" id="UP000305067"/>
    </source>
</evidence>
<dbReference type="PANTHER" id="PTHR34826">
    <property type="entry name" value="UPF0590 PROTEIN C409.17C"/>
    <property type="match status" value="1"/>
</dbReference>
<reference evidence="3 4" key="1">
    <citation type="journal article" date="2019" name="Nat. Ecol. Evol.">
        <title>Megaphylogeny resolves global patterns of mushroom evolution.</title>
        <authorList>
            <person name="Varga T."/>
            <person name="Krizsan K."/>
            <person name="Foldi C."/>
            <person name="Dima B."/>
            <person name="Sanchez-Garcia M."/>
            <person name="Sanchez-Ramirez S."/>
            <person name="Szollosi G.J."/>
            <person name="Szarkandi J.G."/>
            <person name="Papp V."/>
            <person name="Albert L."/>
            <person name="Andreopoulos W."/>
            <person name="Angelini C."/>
            <person name="Antonin V."/>
            <person name="Barry K.W."/>
            <person name="Bougher N.L."/>
            <person name="Buchanan P."/>
            <person name="Buyck B."/>
            <person name="Bense V."/>
            <person name="Catcheside P."/>
            <person name="Chovatia M."/>
            <person name="Cooper J."/>
            <person name="Damon W."/>
            <person name="Desjardin D."/>
            <person name="Finy P."/>
            <person name="Geml J."/>
            <person name="Haridas S."/>
            <person name="Hughes K."/>
            <person name="Justo A."/>
            <person name="Karasinski D."/>
            <person name="Kautmanova I."/>
            <person name="Kiss B."/>
            <person name="Kocsube S."/>
            <person name="Kotiranta H."/>
            <person name="LaButti K.M."/>
            <person name="Lechner B.E."/>
            <person name="Liimatainen K."/>
            <person name="Lipzen A."/>
            <person name="Lukacs Z."/>
            <person name="Mihaltcheva S."/>
            <person name="Morgado L.N."/>
            <person name="Niskanen T."/>
            <person name="Noordeloos M.E."/>
            <person name="Ohm R.A."/>
            <person name="Ortiz-Santana B."/>
            <person name="Ovrebo C."/>
            <person name="Racz N."/>
            <person name="Riley R."/>
            <person name="Savchenko A."/>
            <person name="Shiryaev A."/>
            <person name="Soop K."/>
            <person name="Spirin V."/>
            <person name="Szebenyi C."/>
            <person name="Tomsovsky M."/>
            <person name="Tulloss R.E."/>
            <person name="Uehling J."/>
            <person name="Grigoriev I.V."/>
            <person name="Vagvolgyi C."/>
            <person name="Papp T."/>
            <person name="Martin F.M."/>
            <person name="Miettinen O."/>
            <person name="Hibbett D.S."/>
            <person name="Nagy L.G."/>
        </authorList>
    </citation>
    <scope>NUCLEOTIDE SEQUENCE [LARGE SCALE GENOMIC DNA]</scope>
    <source>
        <strain evidence="3 4">CBS 309.79</strain>
    </source>
</reference>
<keyword evidence="4" id="KW-1185">Reference proteome</keyword>
<gene>
    <name evidence="3" type="ORF">BDV98DRAFT_63959</name>
</gene>
<name>A0A5C3QN09_9AGAR</name>
<proteinExistence type="predicted"/>
<evidence type="ECO:0000256" key="1">
    <source>
        <dbReference type="SAM" id="MobiDB-lite"/>
    </source>
</evidence>
<dbReference type="Proteomes" id="UP000305067">
    <property type="component" value="Unassembled WGS sequence"/>
</dbReference>
<evidence type="ECO:0000313" key="3">
    <source>
        <dbReference type="EMBL" id="TFL01639.1"/>
    </source>
</evidence>
<dbReference type="Pfam" id="PF08588">
    <property type="entry name" value="Duc1"/>
    <property type="match status" value="1"/>
</dbReference>
<feature type="region of interest" description="Disordered" evidence="1">
    <location>
        <begin position="154"/>
        <end position="179"/>
    </location>
</feature>
<dbReference type="OrthoDB" id="2119945at2759"/>
<feature type="region of interest" description="Disordered" evidence="1">
    <location>
        <begin position="303"/>
        <end position="322"/>
    </location>
</feature>
<evidence type="ECO:0000259" key="2">
    <source>
        <dbReference type="Pfam" id="PF08588"/>
    </source>
</evidence>
<sequence>MPRLRVLAGPSVEELQPITELVNTTTPYRFSSTCAEGELAVNIKGLTDPDGHVLTSDYFQREDRKGITWSIQFQGKFLRSHYKDEPVSADDVMFGNIFEHPLKLPWGSAAAFKFMSYIDPNLTHDLASQTKPWALSPYVATMPYLSHTRIAAPTHKDSDNEDSEPTSPPKFPPPSSLVENTSQLHKTIREVSDTTKREKLPEFPGPTERRAFFSDVAHRKKVVFGRQDVITSDFCYGFLEFTPSLSLIIPGGLSFDLMHYWDGQPVRFVCCERKRGAEQGTANADAWGPIFWCVTIELASDEGEAGPVESQEALPDNSQDID</sequence>
<feature type="domain" description="Domain of unknown function at the cortex 1" evidence="2">
    <location>
        <begin position="3"/>
        <end position="298"/>
    </location>
</feature>
<dbReference type="InterPro" id="IPR013897">
    <property type="entry name" value="Duc1"/>
</dbReference>
<organism evidence="3 4">
    <name type="scientific">Pterulicium gracile</name>
    <dbReference type="NCBI Taxonomy" id="1884261"/>
    <lineage>
        <taxon>Eukaryota</taxon>
        <taxon>Fungi</taxon>
        <taxon>Dikarya</taxon>
        <taxon>Basidiomycota</taxon>
        <taxon>Agaricomycotina</taxon>
        <taxon>Agaricomycetes</taxon>
        <taxon>Agaricomycetidae</taxon>
        <taxon>Agaricales</taxon>
        <taxon>Pleurotineae</taxon>
        <taxon>Pterulaceae</taxon>
        <taxon>Pterulicium</taxon>
    </lineage>
</organism>